<evidence type="ECO:0000313" key="2">
    <source>
        <dbReference type="Proteomes" id="UP001055879"/>
    </source>
</evidence>
<accession>A0ACB8YJT8</accession>
<name>A0ACB8YJT8_ARCLA</name>
<gene>
    <name evidence="1" type="ORF">L6452_34749</name>
</gene>
<organism evidence="1 2">
    <name type="scientific">Arctium lappa</name>
    <name type="common">Greater burdock</name>
    <name type="synonym">Lappa major</name>
    <dbReference type="NCBI Taxonomy" id="4217"/>
    <lineage>
        <taxon>Eukaryota</taxon>
        <taxon>Viridiplantae</taxon>
        <taxon>Streptophyta</taxon>
        <taxon>Embryophyta</taxon>
        <taxon>Tracheophyta</taxon>
        <taxon>Spermatophyta</taxon>
        <taxon>Magnoliopsida</taxon>
        <taxon>eudicotyledons</taxon>
        <taxon>Gunneridae</taxon>
        <taxon>Pentapetalae</taxon>
        <taxon>asterids</taxon>
        <taxon>campanulids</taxon>
        <taxon>Asterales</taxon>
        <taxon>Asteraceae</taxon>
        <taxon>Carduoideae</taxon>
        <taxon>Cardueae</taxon>
        <taxon>Arctiinae</taxon>
        <taxon>Arctium</taxon>
    </lineage>
</organism>
<reference evidence="1 2" key="2">
    <citation type="journal article" date="2022" name="Mol. Ecol. Resour.">
        <title>The genomes of chicory, endive, great burdock and yacon provide insights into Asteraceae paleo-polyploidization history and plant inulin production.</title>
        <authorList>
            <person name="Fan W."/>
            <person name="Wang S."/>
            <person name="Wang H."/>
            <person name="Wang A."/>
            <person name="Jiang F."/>
            <person name="Liu H."/>
            <person name="Zhao H."/>
            <person name="Xu D."/>
            <person name="Zhang Y."/>
        </authorList>
    </citation>
    <scope>NUCLEOTIDE SEQUENCE [LARGE SCALE GENOMIC DNA]</scope>
    <source>
        <strain evidence="2">cv. Niubang</strain>
    </source>
</reference>
<keyword evidence="2" id="KW-1185">Reference proteome</keyword>
<comment type="caution">
    <text evidence="1">The sequence shown here is derived from an EMBL/GenBank/DDBJ whole genome shotgun (WGS) entry which is preliminary data.</text>
</comment>
<reference evidence="2" key="1">
    <citation type="journal article" date="2022" name="Mol. Ecol. Resour.">
        <title>The genomes of chicory, endive, great burdock and yacon provide insights into Asteraceae palaeo-polyploidization history and plant inulin production.</title>
        <authorList>
            <person name="Fan W."/>
            <person name="Wang S."/>
            <person name="Wang H."/>
            <person name="Wang A."/>
            <person name="Jiang F."/>
            <person name="Liu H."/>
            <person name="Zhao H."/>
            <person name="Xu D."/>
            <person name="Zhang Y."/>
        </authorList>
    </citation>
    <scope>NUCLEOTIDE SEQUENCE [LARGE SCALE GENOMIC DNA]</scope>
    <source>
        <strain evidence="2">cv. Niubang</strain>
    </source>
</reference>
<dbReference type="EMBL" id="CM042058">
    <property type="protein sequence ID" value="KAI3685501.1"/>
    <property type="molecule type" value="Genomic_DNA"/>
</dbReference>
<dbReference type="Proteomes" id="UP001055879">
    <property type="component" value="Linkage Group LG12"/>
</dbReference>
<protein>
    <submittedName>
        <fullName evidence="1">Uncharacterized protein</fullName>
    </submittedName>
</protein>
<proteinExistence type="predicted"/>
<evidence type="ECO:0000313" key="1">
    <source>
        <dbReference type="EMBL" id="KAI3685501.1"/>
    </source>
</evidence>
<sequence length="231" mass="25958">MSVDFFYRGQLEGGGVASGGLRELIPCVARTAVAVGLFMEPLRHLEELLEELVAIAMSVISWFLIDPPAGLQSSFSGDLLGYISSSFQFWLQVLATRDENQVGSQFLELDLQEGNLLDDGCLEVEVSGIFEEGSIEVEGGSPEMLEWKRFCTNITQNKNIYELDIHDVYENLNHNQEEVLDILEAQKQSVKTMYDQFALVIDKKCKHSSKGAKHEKESSETYEDHLDTKNN</sequence>